<feature type="domain" description="YcdB/YcdC repeated" evidence="1">
    <location>
        <begin position="114"/>
        <end position="239"/>
    </location>
</feature>
<evidence type="ECO:0000313" key="3">
    <source>
        <dbReference type="Proteomes" id="UP000617402"/>
    </source>
</evidence>
<dbReference type="Pfam" id="PF16244">
    <property type="entry name" value="DUF4901"/>
    <property type="match status" value="1"/>
</dbReference>
<reference evidence="2 3" key="1">
    <citation type="submission" date="2020-07" db="EMBL/GenBank/DDBJ databases">
        <title>Draft whole-genome sequence of Heliobacterium chlorum DSM 3682, type strain.</title>
        <authorList>
            <person name="Kyndt J.A."/>
            <person name="Meyer T.E."/>
            <person name="Imhoff J.F."/>
        </authorList>
    </citation>
    <scope>NUCLEOTIDE SEQUENCE [LARGE SCALE GENOMIC DNA]</scope>
    <source>
        <strain evidence="2 3">DSM 3682</strain>
    </source>
</reference>
<organism evidence="2 3">
    <name type="scientific">Heliobacterium chlorum</name>
    <dbReference type="NCBI Taxonomy" id="2698"/>
    <lineage>
        <taxon>Bacteria</taxon>
        <taxon>Bacillati</taxon>
        <taxon>Bacillota</taxon>
        <taxon>Clostridia</taxon>
        <taxon>Eubacteriales</taxon>
        <taxon>Heliobacteriaceae</taxon>
        <taxon>Heliobacterium</taxon>
    </lineage>
</organism>
<dbReference type="Proteomes" id="UP000617402">
    <property type="component" value="Unassembled WGS sequence"/>
</dbReference>
<dbReference type="InterPro" id="IPR032599">
    <property type="entry name" value="YcdB/YcdC_rep_domain"/>
</dbReference>
<name>A0ABR7T6G1_HELCL</name>
<gene>
    <name evidence="2" type="ORF">H1S01_15130</name>
</gene>
<sequence length="587" mass="65315">MRETGTFRSMAIPMKETLSRITLALLLTPSMLSVPVDGDNPIAEAATVSTSTADAGPSTLLFENQPYPEVVTKSDATLRTLMSLDHDLSRMKVTGKQLELLDGTFGYWDPAGHKTLWHINLSGPQTENHGFATATFDGQKGNLIRFNWHDDTWTSEDYPSKDFAIAQATTFLRLVAGEEYKQFSLGDSDFISYSLSGDGRGNDKKYHFRTVQFQRLVKGIPVLNSGWTIDVDANGHIINANNIGPLMVDESIFPAAVDLKTAEEIKNSADKWLKLRLIYNPDGTDSIFSPSAKARLVYAVDSYLIDAKTGEGISSSVPSREIIAIHGNGESLIRNKEDAARFMKKVVQLDVDQMELHIDSAPGDTSTGPQTTYNWMMNTTDATSLTRTLSGPSNIRSLTLAVNSETGKVNNFYCAVDRNEGKKESKITVAQAQETLMTFLASTLEKGEYEMEIHRYVPEKIPDWVDRSKLPQDVLNSNTDYTFSVNRLYQGVPDWRPYSLTIDGETGKVSSFYGQVAQLKDHPDPSKAIIPVQAKTAFLKQSDLQLIYEWPEFYGQRSPRAYLRYIIAKPLAIRQIDAITGEVVTLK</sequence>
<evidence type="ECO:0000259" key="1">
    <source>
        <dbReference type="Pfam" id="PF16244"/>
    </source>
</evidence>
<proteinExistence type="predicted"/>
<dbReference type="EMBL" id="JACVHF010000019">
    <property type="protein sequence ID" value="MBC9785817.1"/>
    <property type="molecule type" value="Genomic_DNA"/>
</dbReference>
<protein>
    <recommendedName>
        <fullName evidence="1">YcdB/YcdC repeated domain-containing protein</fullName>
    </recommendedName>
</protein>
<evidence type="ECO:0000313" key="2">
    <source>
        <dbReference type="EMBL" id="MBC9785817.1"/>
    </source>
</evidence>
<keyword evidence="3" id="KW-1185">Reference proteome</keyword>
<accession>A0ABR7T6G1</accession>
<dbReference type="RefSeq" id="WP_188041252.1">
    <property type="nucleotide sequence ID" value="NZ_JACVHF010000019.1"/>
</dbReference>
<comment type="caution">
    <text evidence="2">The sequence shown here is derived from an EMBL/GenBank/DDBJ whole genome shotgun (WGS) entry which is preliminary data.</text>
</comment>